<keyword evidence="3" id="KW-0597">Phosphoprotein</keyword>
<dbReference type="InterPro" id="IPR023213">
    <property type="entry name" value="CAT-like_dom_sf"/>
</dbReference>
<evidence type="ECO:0000313" key="7">
    <source>
        <dbReference type="Proteomes" id="UP001180973"/>
    </source>
</evidence>
<organism evidence="6 7">
    <name type="scientific">Micromonospora reichwaldensis</name>
    <dbReference type="NCBI Taxonomy" id="3075516"/>
    <lineage>
        <taxon>Bacteria</taxon>
        <taxon>Bacillati</taxon>
        <taxon>Actinomycetota</taxon>
        <taxon>Actinomycetes</taxon>
        <taxon>Micromonosporales</taxon>
        <taxon>Micromonosporaceae</taxon>
        <taxon>Micromonospora</taxon>
    </lineage>
</organism>
<keyword evidence="2" id="KW-0596">Phosphopantetheine</keyword>
<feature type="domain" description="Carrier" evidence="5">
    <location>
        <begin position="2075"/>
        <end position="2150"/>
    </location>
</feature>
<dbReference type="Pfam" id="PF00975">
    <property type="entry name" value="Thioesterase"/>
    <property type="match status" value="1"/>
</dbReference>
<dbReference type="PANTHER" id="PTHR45527">
    <property type="entry name" value="NONRIBOSOMAL PEPTIDE SYNTHETASE"/>
    <property type="match status" value="1"/>
</dbReference>
<dbReference type="SUPFAM" id="SSF53474">
    <property type="entry name" value="alpha/beta-Hydrolases"/>
    <property type="match status" value="1"/>
</dbReference>
<dbReference type="RefSeq" id="WP_311412493.1">
    <property type="nucleotide sequence ID" value="NZ_JAVRFL010000017.1"/>
</dbReference>
<dbReference type="Pfam" id="PF00668">
    <property type="entry name" value="Condensation"/>
    <property type="match status" value="2"/>
</dbReference>
<dbReference type="SUPFAM" id="SSF47336">
    <property type="entry name" value="ACP-like"/>
    <property type="match status" value="2"/>
</dbReference>
<name>A0ABU2WX41_9ACTN</name>
<dbReference type="CDD" id="cd19531">
    <property type="entry name" value="LCL_NRPS-like"/>
    <property type="match status" value="1"/>
</dbReference>
<dbReference type="SUPFAM" id="SSF52777">
    <property type="entry name" value="CoA-dependent acyltransferases"/>
    <property type="match status" value="4"/>
</dbReference>
<comment type="caution">
    <text evidence="6">The sequence shown here is derived from an EMBL/GenBank/DDBJ whole genome shotgun (WGS) entry which is preliminary data.</text>
</comment>
<dbReference type="PROSITE" id="PS50075">
    <property type="entry name" value="CARRIER"/>
    <property type="match status" value="2"/>
</dbReference>
<evidence type="ECO:0000313" key="6">
    <source>
        <dbReference type="EMBL" id="MDT0530502.1"/>
    </source>
</evidence>
<dbReference type="InterPro" id="IPR020845">
    <property type="entry name" value="AMP-binding_CS"/>
</dbReference>
<feature type="region of interest" description="Disordered" evidence="4">
    <location>
        <begin position="611"/>
        <end position="647"/>
    </location>
</feature>
<keyword evidence="7" id="KW-1185">Reference proteome</keyword>
<dbReference type="InterPro" id="IPR001031">
    <property type="entry name" value="Thioesterase"/>
</dbReference>
<dbReference type="Gene3D" id="3.30.300.30">
    <property type="match status" value="2"/>
</dbReference>
<dbReference type="Gene3D" id="3.40.50.12780">
    <property type="entry name" value="N-terminal domain of ligase-like"/>
    <property type="match status" value="2"/>
</dbReference>
<dbReference type="InterPro" id="IPR000873">
    <property type="entry name" value="AMP-dep_synth/lig_dom"/>
</dbReference>
<dbReference type="EMBL" id="JAVRFL010000017">
    <property type="protein sequence ID" value="MDT0530502.1"/>
    <property type="molecule type" value="Genomic_DNA"/>
</dbReference>
<feature type="domain" description="Carrier" evidence="5">
    <location>
        <begin position="998"/>
        <end position="1072"/>
    </location>
</feature>
<dbReference type="PROSITE" id="PS00455">
    <property type="entry name" value="AMP_BINDING"/>
    <property type="match status" value="2"/>
</dbReference>
<protein>
    <submittedName>
        <fullName evidence="6">Amino acid adenylation domain-containing protein</fullName>
    </submittedName>
</protein>
<dbReference type="Pfam" id="PF13193">
    <property type="entry name" value="AMP-binding_C"/>
    <property type="match status" value="2"/>
</dbReference>
<dbReference type="InterPro" id="IPR006162">
    <property type="entry name" value="Ppantetheine_attach_site"/>
</dbReference>
<dbReference type="PROSITE" id="PS00012">
    <property type="entry name" value="PHOSPHOPANTETHEINE"/>
    <property type="match status" value="1"/>
</dbReference>
<feature type="region of interest" description="Disordered" evidence="4">
    <location>
        <begin position="1524"/>
        <end position="1545"/>
    </location>
</feature>
<proteinExistence type="predicted"/>
<dbReference type="InterPro" id="IPR036736">
    <property type="entry name" value="ACP-like_sf"/>
</dbReference>
<evidence type="ECO:0000256" key="1">
    <source>
        <dbReference type="ARBA" id="ARBA00001957"/>
    </source>
</evidence>
<comment type="cofactor">
    <cofactor evidence="1">
        <name>pantetheine 4'-phosphate</name>
        <dbReference type="ChEBI" id="CHEBI:47942"/>
    </cofactor>
</comment>
<evidence type="ECO:0000256" key="2">
    <source>
        <dbReference type="ARBA" id="ARBA00022450"/>
    </source>
</evidence>
<dbReference type="InterPro" id="IPR001242">
    <property type="entry name" value="Condensation_dom"/>
</dbReference>
<dbReference type="Gene3D" id="3.40.50.1820">
    <property type="entry name" value="alpha/beta hydrolase"/>
    <property type="match status" value="1"/>
</dbReference>
<accession>A0ABU2WX41</accession>
<dbReference type="SMART" id="SM00823">
    <property type="entry name" value="PKS_PP"/>
    <property type="match status" value="2"/>
</dbReference>
<reference evidence="6" key="1">
    <citation type="submission" date="2023-09" db="EMBL/GenBank/DDBJ databases">
        <title>30 novel species of actinomycetes from the DSMZ collection.</title>
        <authorList>
            <person name="Nouioui I."/>
        </authorList>
    </citation>
    <scope>NUCLEOTIDE SEQUENCE</scope>
    <source>
        <strain evidence="6">DSM 115977</strain>
    </source>
</reference>
<sequence length="2441" mass="263092">MTEMLESPTPHEKLLERRLLGLEPLPEPGIPLASRADPPPLSYAQRRLWILDRLRPGGVEYLVQIALHMTDRPGSRLDVDALRVALDGLVARHEVLRTRYPVGPDGEPVQLIDPPAPVPLPIRDLTHLDGDTQCGLLNRLVSVDREPIDLAAGPILRALLVRREPEQHLLLLTTHHIAMDLWSEGLLLDELRHRYAAALDGRPADLPPLPAQYADVAAWQRQRTAELRETQLPYWRRQLAGATPVDLPADRPRPAVRDSAGDVVPFTVPAEVATALGELARRHRATPFMVLLAAYAVVLGRWSGRTDVTVGTPVAGRGHDDVQGLIGLFVDTVVVRADLAGEPTFGELVERVRRTSLDAFAHQELPFEQLVEELAPVRDPARTALFSTMFVWQEAGPDGFQAPGLDVLSVPIPFADAKFDLTLSVGPGPDGSLAGAAVYATSLFDRATIERFVAHVGRLLAGVAAAPDVPLADIDILPPAEREQLLAGWNDTATDVPATTLPALFRAQVAATGDAVAVRTAQRSLSYAELDARVTALALRLRAAGVGPESVVGVCLERGPDLVIALLAVLTAGGAYLPLDTESPPQRLEQLLTDAAVRVVVTDRDTIGTATRRLLRPDADATAPHGPPPGDPDPDHPAYVLHTSGSTGRPKGVVITHRALVNRLTWMQREYPLDATDRVLHKTPYGFDVSVWELFWPLITGATLVVARPGGHRDPAYLAAAIAEHGVTTLHFVPSMLRAFLDTPIGGLPSVRRIFASGEPLPDGLAAAVSERIGCELHNLYGPTEATIDVTTARCLPGEPVTIGRPVANTRAHVVDPDLRLLPVGVPGELVVAGVQLARGYLGRPAQTADRFVPDPFGTQPGDRLYRTGDLARYRADGTIEYLGRLDRQVKRHGHRIEPGEVEAVLTAHPDVAAAVVTVHDDRLVAYLVGPAAGAGAGQVGPAVDRDAVAAYARARLPRQLVPARWVVLDALPLTAAGKVDHRALPAPPSDTAPVAEAPRTPVERTIARAVADALGVDAVGRHDAFFAHGGDSIRAIRAVGALRAAGLPVSVHDLFRHATVAELAELVGTRAPEQPAEVTEQPVVAPFALLSEADRALLPPGLVDAYPMGEIQAGMVYEMLAAQRPVYVNVSCYRIEDETPFDLADLRAAAALLVRRHEILRTSFALAGYTRPLQLVHRSAELPVDLDDLRDLPPAARRQVLDDFLLAQRAAPFDLAVPPLLRYTVHQTGDREWWLTHVECHAILDGWSHTSVIAELLAYYRTLRRGGVPRPVPLPAVRFADFVAAEQESLRSAADRDFWTATITAADKLEIPAEWGGQADGAEEPDGADDAPEQVVVEYADLEPALRRLAADAGASLKSVLHAAHLAAWGVVTGRQRFFTGLVGNGRPERLRGDEVIGMYLNTVPFPADLTAASWPELVRTVFAREARMWPHRRYPMAAMRRDGRHASALVDVSFTYLDFHMLDWDSGIDLEADFSPSEQPFSAVSFPGHLRLLGRPSRIGRPYLELVGRTYRQVLASMAASTAGPGAARDPDATPAVSPSPRTVTLAPADRERVLVDPNRTDRAIPTDEPVHRLIERQARSAPTAVALRQGVVKVYYAELELRANRLAHRLRALGVGPGTVVGICLPRTPDVAVCVLAVLKAGGAFLPLDPAYPVERLRFMLDDTAAAVLLAAGRLPAGLVQAGPAGVPTVDVTDESAQLDMPVTAPEVTVAPDDLAYVTYTSGSTGRPKGVAVPHRALLNLRHAQQEVFDVRPGDRMLQFFPVGFDASVSELVAALTAGAELVLPGPDRDPGDLRAEAATLTHLFLPPSMLSRLDPADFPRLRVTLVGGEACPAGQADRWARHAAFVNLYGPTEACVAATYAPVAPGSPERMPSIGTPLANVRCHVLDVDGRPLPAGARGELHVAGAGLARGYLGRPALTADRFVPDPFGPPGSRMYRTGDVVSRAADGSLRFHGRGDQQVSVRGFRIELGEVEHALEAHPSVAAAAVAVAAAGTEEATLVAFVRLTAGSCGAAPSPAELREHVRRRLPAHMVPTRCHVVGQFPVTASGKVDRAALVAAEPRPAAAQIAPVAPRTPLEQTVADAWAQVLRLDRVGIDDDFFDLGGHSMAMMRVISLLRESHGVELTFRAFLEHQTVARLAAAITDGAVGGPEAPAAPGSRNRALLWLRRGSATPLFCIHPGGGSAHWFQRFLPYLDPELPLAAFEWPKPHGDHATIPTAAEMARRHFDELRAAQPHGPYRLFSWCGGSTIAAELATLLLDAGEEVTFMLLDPVLDAQTRPKFYEQMGFVRRLEKLVLQIDRGGPEADTPERRAEIMDLYERVANDIDEKEGMALPERGVGAAWPRMVRVWRESLQALIEYPNPRYAGRLHLIASDALANGQHVVSSGQTFADYLERWEELIDGGIELHRVPGDHIGIMKPPLLVHLTDVISAVLAGSR</sequence>
<dbReference type="Gene3D" id="3.30.559.30">
    <property type="entry name" value="Nonribosomal peptide synthetase, condensation domain"/>
    <property type="match status" value="2"/>
</dbReference>
<dbReference type="InterPro" id="IPR009081">
    <property type="entry name" value="PP-bd_ACP"/>
</dbReference>
<dbReference type="NCBIfam" id="TIGR01733">
    <property type="entry name" value="AA-adenyl-dom"/>
    <property type="match status" value="2"/>
</dbReference>
<dbReference type="Gene3D" id="3.30.559.10">
    <property type="entry name" value="Chloramphenicol acetyltransferase-like domain"/>
    <property type="match status" value="2"/>
</dbReference>
<dbReference type="Pfam" id="PF00550">
    <property type="entry name" value="PP-binding"/>
    <property type="match status" value="2"/>
</dbReference>
<evidence type="ECO:0000259" key="5">
    <source>
        <dbReference type="PROSITE" id="PS50075"/>
    </source>
</evidence>
<dbReference type="PANTHER" id="PTHR45527:SF1">
    <property type="entry name" value="FATTY ACID SYNTHASE"/>
    <property type="match status" value="1"/>
</dbReference>
<dbReference type="InterPro" id="IPR045851">
    <property type="entry name" value="AMP-bd_C_sf"/>
</dbReference>
<dbReference type="InterPro" id="IPR020806">
    <property type="entry name" value="PKS_PP-bd"/>
</dbReference>
<dbReference type="InterPro" id="IPR010071">
    <property type="entry name" value="AA_adenyl_dom"/>
</dbReference>
<dbReference type="CDD" id="cd17646">
    <property type="entry name" value="A_NRPS_AB3403-like"/>
    <property type="match status" value="1"/>
</dbReference>
<dbReference type="Gene3D" id="1.10.1200.10">
    <property type="entry name" value="ACP-like"/>
    <property type="match status" value="2"/>
</dbReference>
<evidence type="ECO:0000256" key="4">
    <source>
        <dbReference type="SAM" id="MobiDB-lite"/>
    </source>
</evidence>
<dbReference type="Pfam" id="PF00501">
    <property type="entry name" value="AMP-binding"/>
    <property type="match status" value="2"/>
</dbReference>
<dbReference type="SUPFAM" id="SSF56801">
    <property type="entry name" value="Acetyl-CoA synthetase-like"/>
    <property type="match status" value="2"/>
</dbReference>
<dbReference type="InterPro" id="IPR042099">
    <property type="entry name" value="ANL_N_sf"/>
</dbReference>
<dbReference type="CDD" id="cd05930">
    <property type="entry name" value="A_NRPS"/>
    <property type="match status" value="1"/>
</dbReference>
<dbReference type="InterPro" id="IPR029058">
    <property type="entry name" value="AB_hydrolase_fold"/>
</dbReference>
<gene>
    <name evidence="6" type="ORF">RM555_16035</name>
</gene>
<evidence type="ECO:0000256" key="3">
    <source>
        <dbReference type="ARBA" id="ARBA00022553"/>
    </source>
</evidence>
<dbReference type="Proteomes" id="UP001180973">
    <property type="component" value="Unassembled WGS sequence"/>
</dbReference>
<dbReference type="InterPro" id="IPR025110">
    <property type="entry name" value="AMP-bd_C"/>
</dbReference>